<dbReference type="AlphaFoldDB" id="A0A2I0U5K5"/>
<keyword evidence="2" id="KW-1185">Reference proteome</keyword>
<evidence type="ECO:0000313" key="1">
    <source>
        <dbReference type="EMBL" id="PKU41337.1"/>
    </source>
</evidence>
<dbReference type="EMBL" id="KZ506132">
    <property type="protein sequence ID" value="PKU41337.1"/>
    <property type="molecule type" value="Genomic_DNA"/>
</dbReference>
<evidence type="ECO:0000313" key="2">
    <source>
        <dbReference type="Proteomes" id="UP000233556"/>
    </source>
</evidence>
<proteinExistence type="predicted"/>
<protein>
    <submittedName>
        <fullName evidence="1">Uncharacterized protein</fullName>
    </submittedName>
</protein>
<accession>A0A2I0U5K5</accession>
<dbReference type="Proteomes" id="UP000233556">
    <property type="component" value="Unassembled WGS sequence"/>
</dbReference>
<name>A0A2I0U5K5_LIMLA</name>
<reference evidence="2" key="2">
    <citation type="submission" date="2017-12" db="EMBL/GenBank/DDBJ databases">
        <title>Genome sequence of the Bar-tailed Godwit (Limosa lapponica baueri).</title>
        <authorList>
            <person name="Lima N.C.B."/>
            <person name="Parody-Merino A.M."/>
            <person name="Battley P.F."/>
            <person name="Fidler A.E."/>
            <person name="Prosdocimi F."/>
        </authorList>
    </citation>
    <scope>NUCLEOTIDE SEQUENCE [LARGE SCALE GENOMIC DNA]</scope>
</reference>
<sequence>MMNYEGDGAMVIEQRERQMQGAEGDAVRRQLFQVKPSITWSKLWSMPLITSFYLLFGFATEDSLKLGCSASALLEMVSGMGHDSRDS</sequence>
<reference evidence="2" key="1">
    <citation type="submission" date="2017-11" db="EMBL/GenBank/DDBJ databases">
        <authorList>
            <person name="Lima N.C."/>
            <person name="Parody-Merino A.M."/>
            <person name="Battley P.F."/>
            <person name="Fidler A.E."/>
            <person name="Prosdocimi F."/>
        </authorList>
    </citation>
    <scope>NUCLEOTIDE SEQUENCE [LARGE SCALE GENOMIC DNA]</scope>
</reference>
<organism evidence="1 2">
    <name type="scientific">Limosa lapponica baueri</name>
    <dbReference type="NCBI Taxonomy" id="1758121"/>
    <lineage>
        <taxon>Eukaryota</taxon>
        <taxon>Metazoa</taxon>
        <taxon>Chordata</taxon>
        <taxon>Craniata</taxon>
        <taxon>Vertebrata</taxon>
        <taxon>Euteleostomi</taxon>
        <taxon>Archelosauria</taxon>
        <taxon>Archosauria</taxon>
        <taxon>Dinosauria</taxon>
        <taxon>Saurischia</taxon>
        <taxon>Theropoda</taxon>
        <taxon>Coelurosauria</taxon>
        <taxon>Aves</taxon>
        <taxon>Neognathae</taxon>
        <taxon>Neoaves</taxon>
        <taxon>Charadriiformes</taxon>
        <taxon>Scolopacidae</taxon>
        <taxon>Limosa</taxon>
    </lineage>
</organism>
<gene>
    <name evidence="1" type="ORF">llap_8353</name>
</gene>